<dbReference type="SUPFAM" id="SSF48113">
    <property type="entry name" value="Heme-dependent peroxidases"/>
    <property type="match status" value="1"/>
</dbReference>
<evidence type="ECO:0000256" key="7">
    <source>
        <dbReference type="ARBA" id="ARBA00022723"/>
    </source>
</evidence>
<keyword evidence="7" id="KW-0479">Metal-binding</keyword>
<keyword evidence="6" id="KW-0349">Heme</keyword>
<dbReference type="GO" id="GO:0005758">
    <property type="term" value="C:mitochondrial intermembrane space"/>
    <property type="evidence" value="ECO:0007669"/>
    <property type="project" value="UniProtKB-SubCell"/>
</dbReference>
<gene>
    <name evidence="16" type="ORF">ACJ72_05432</name>
</gene>
<dbReference type="AlphaFoldDB" id="A0A1B7NTZ3"/>
<dbReference type="GO" id="GO:0034599">
    <property type="term" value="P:cellular response to oxidative stress"/>
    <property type="evidence" value="ECO:0007669"/>
    <property type="project" value="InterPro"/>
</dbReference>
<evidence type="ECO:0000256" key="10">
    <source>
        <dbReference type="ARBA" id="ARBA00023004"/>
    </source>
</evidence>
<dbReference type="EC" id="1.11.1.-" evidence="14"/>
<dbReference type="STRING" id="1658172.A0A1B7NTZ3"/>
<accession>A0A1B7NTZ3</accession>
<dbReference type="PANTHER" id="PTHR31356">
    <property type="entry name" value="THYLAKOID LUMENAL 29 KDA PROTEIN, CHLOROPLASTIC-RELATED"/>
    <property type="match status" value="1"/>
</dbReference>
<feature type="domain" description="Plant heme peroxidase family profile" evidence="15">
    <location>
        <begin position="166"/>
        <end position="356"/>
    </location>
</feature>
<keyword evidence="11" id="KW-0496">Mitochondrion</keyword>
<dbReference type="InterPro" id="IPR002207">
    <property type="entry name" value="Peroxidase_I"/>
</dbReference>
<evidence type="ECO:0000256" key="6">
    <source>
        <dbReference type="ARBA" id="ARBA00022617"/>
    </source>
</evidence>
<keyword evidence="17" id="KW-1185">Reference proteome</keyword>
<evidence type="ECO:0000256" key="1">
    <source>
        <dbReference type="ARBA" id="ARBA00003917"/>
    </source>
</evidence>
<dbReference type="PROSITE" id="PS50873">
    <property type="entry name" value="PEROXIDASE_4"/>
    <property type="match status" value="1"/>
</dbReference>
<dbReference type="InterPro" id="IPR044831">
    <property type="entry name" value="Ccp1-like"/>
</dbReference>
<comment type="subunit">
    <text evidence="12">Forms a one-to-one complex with cytochrome c.</text>
</comment>
<comment type="function">
    <text evidence="1">Destroys radicals which are normally produced within the cells and which are toxic to biological systems.</text>
</comment>
<dbReference type="InterPro" id="IPR010255">
    <property type="entry name" value="Haem_peroxidase_sf"/>
</dbReference>
<sequence length="356" mass="39653">MASAARTFTRAFARATPASSTTSSIRSSARFTARSALPAQTFRAGSRRGYASGPEAGKSSSNLYLGLGAVLLGGAGAFYYLNSDGLKASAKQTGPFTPTKDDYQKVYNEIARLLVEKDDYDDGSYGPVLVRLAWHASALMTRKLALEEAMAARDFLEPVKSKFPWISYSDLWTLAGACAIQEMQGPVIPWRPGRQDKDMSACTPDGRLPDASKDQKHIRAIFGRMGFDDREMVALSGAHSLGRAHTDRSGYDGPWDFSPTVFTNEFFRLLVDEKWDWRKWNGPAQYTDKTTKTLMMLPTDMALVKDKEFKKHVDRYAKDSEVFFKEFSDAFVKLLELGVPFTSKAEDRIRFKTSGD</sequence>
<evidence type="ECO:0000256" key="5">
    <source>
        <dbReference type="ARBA" id="ARBA00022559"/>
    </source>
</evidence>
<evidence type="ECO:0000256" key="14">
    <source>
        <dbReference type="RuleBase" id="RU363051"/>
    </source>
</evidence>
<dbReference type="GO" id="GO:0000302">
    <property type="term" value="P:response to reactive oxygen species"/>
    <property type="evidence" value="ECO:0007669"/>
    <property type="project" value="TreeGrafter"/>
</dbReference>
<comment type="similarity">
    <text evidence="4">Belongs to the peroxidase family. Cytochrome c peroxidase subfamily.</text>
</comment>
<dbReference type="OrthoDB" id="2859658at2759"/>
<dbReference type="InterPro" id="IPR019793">
    <property type="entry name" value="Peroxidases_heam-ligand_BS"/>
</dbReference>
<dbReference type="GO" id="GO:0020037">
    <property type="term" value="F:heme binding"/>
    <property type="evidence" value="ECO:0007669"/>
    <property type="project" value="UniProtKB-UniRule"/>
</dbReference>
<keyword evidence="5 14" id="KW-0575">Peroxidase</keyword>
<dbReference type="Proteomes" id="UP000091918">
    <property type="component" value="Unassembled WGS sequence"/>
</dbReference>
<evidence type="ECO:0000256" key="9">
    <source>
        <dbReference type="ARBA" id="ARBA00023002"/>
    </source>
</evidence>
<dbReference type="InterPro" id="IPR002016">
    <property type="entry name" value="Haem_peroxidase"/>
</dbReference>
<keyword evidence="8" id="KW-0809">Transit peptide</keyword>
<evidence type="ECO:0000313" key="17">
    <source>
        <dbReference type="Proteomes" id="UP000091918"/>
    </source>
</evidence>
<evidence type="ECO:0000256" key="11">
    <source>
        <dbReference type="ARBA" id="ARBA00023128"/>
    </source>
</evidence>
<evidence type="ECO:0000256" key="12">
    <source>
        <dbReference type="ARBA" id="ARBA00038574"/>
    </source>
</evidence>
<dbReference type="PANTHER" id="PTHR31356:SF58">
    <property type="entry name" value="CYTOCHROME C PEROXIDASE, MITOCHONDRIAL"/>
    <property type="match status" value="1"/>
</dbReference>
<keyword evidence="9 14" id="KW-0560">Oxidoreductase</keyword>
<organism evidence="16 17">
    <name type="scientific">Emergomyces africanus</name>
    <dbReference type="NCBI Taxonomy" id="1955775"/>
    <lineage>
        <taxon>Eukaryota</taxon>
        <taxon>Fungi</taxon>
        <taxon>Dikarya</taxon>
        <taxon>Ascomycota</taxon>
        <taxon>Pezizomycotina</taxon>
        <taxon>Eurotiomycetes</taxon>
        <taxon>Eurotiomycetidae</taxon>
        <taxon>Onygenales</taxon>
        <taxon>Ajellomycetaceae</taxon>
        <taxon>Emergomyces</taxon>
    </lineage>
</organism>
<evidence type="ECO:0000256" key="8">
    <source>
        <dbReference type="ARBA" id="ARBA00022946"/>
    </source>
</evidence>
<dbReference type="PROSITE" id="PS00435">
    <property type="entry name" value="PEROXIDASE_1"/>
    <property type="match status" value="1"/>
</dbReference>
<dbReference type="PRINTS" id="PR00458">
    <property type="entry name" value="PEROXIDASE"/>
</dbReference>
<dbReference type="PRINTS" id="PR00459">
    <property type="entry name" value="ASPEROXIDASE"/>
</dbReference>
<dbReference type="Gene3D" id="1.10.420.10">
    <property type="entry name" value="Peroxidase, domain 2"/>
    <property type="match status" value="1"/>
</dbReference>
<comment type="subcellular location">
    <subcellularLocation>
        <location evidence="3">Mitochondrion intermembrane space</location>
    </subcellularLocation>
    <subcellularLocation>
        <location evidence="2">Mitochondrion matrix</location>
    </subcellularLocation>
</comment>
<evidence type="ECO:0000256" key="2">
    <source>
        <dbReference type="ARBA" id="ARBA00004305"/>
    </source>
</evidence>
<dbReference type="Gene3D" id="1.10.520.10">
    <property type="match status" value="2"/>
</dbReference>
<evidence type="ECO:0000256" key="13">
    <source>
        <dbReference type="ARBA" id="ARBA00049265"/>
    </source>
</evidence>
<protein>
    <recommendedName>
        <fullName evidence="14">Peroxidase</fullName>
        <ecNumber evidence="14">1.11.1.-</ecNumber>
    </recommendedName>
</protein>
<evidence type="ECO:0000259" key="15">
    <source>
        <dbReference type="PROSITE" id="PS50873"/>
    </source>
</evidence>
<keyword evidence="10" id="KW-0408">Iron</keyword>
<dbReference type="FunFam" id="1.10.420.10:FF:000009">
    <property type="entry name" value="Ascorbate peroxidase"/>
    <property type="match status" value="1"/>
</dbReference>
<evidence type="ECO:0000256" key="4">
    <source>
        <dbReference type="ARBA" id="ARBA00005997"/>
    </source>
</evidence>
<dbReference type="GO" id="GO:0042744">
    <property type="term" value="P:hydrogen peroxide catabolic process"/>
    <property type="evidence" value="ECO:0007669"/>
    <property type="project" value="TreeGrafter"/>
</dbReference>
<comment type="caution">
    <text evidence="16">The sequence shown here is derived from an EMBL/GenBank/DDBJ whole genome shotgun (WGS) entry which is preliminary data.</text>
</comment>
<dbReference type="GO" id="GO:0046872">
    <property type="term" value="F:metal ion binding"/>
    <property type="evidence" value="ECO:0007669"/>
    <property type="project" value="UniProtKB-UniRule"/>
</dbReference>
<evidence type="ECO:0000256" key="3">
    <source>
        <dbReference type="ARBA" id="ARBA00004569"/>
    </source>
</evidence>
<evidence type="ECO:0000313" key="16">
    <source>
        <dbReference type="EMBL" id="OAX80240.1"/>
    </source>
</evidence>
<comment type="catalytic activity">
    <reaction evidence="13">
        <text>2 Fe(II)-[cytochrome c] + H2O2 + 2 H(+) = 2 Fe(III)-[cytochrome c] + 2 H2O</text>
        <dbReference type="Rhea" id="RHEA:16581"/>
        <dbReference type="Rhea" id="RHEA-COMP:10350"/>
        <dbReference type="Rhea" id="RHEA-COMP:14399"/>
        <dbReference type="ChEBI" id="CHEBI:15377"/>
        <dbReference type="ChEBI" id="CHEBI:15378"/>
        <dbReference type="ChEBI" id="CHEBI:16240"/>
        <dbReference type="ChEBI" id="CHEBI:29033"/>
        <dbReference type="ChEBI" id="CHEBI:29034"/>
        <dbReference type="EC" id="1.11.1.5"/>
    </reaction>
</comment>
<dbReference type="Pfam" id="PF00141">
    <property type="entry name" value="peroxidase"/>
    <property type="match status" value="1"/>
</dbReference>
<proteinExistence type="inferred from homology"/>
<dbReference type="EMBL" id="LGUA01000757">
    <property type="protein sequence ID" value="OAX80240.1"/>
    <property type="molecule type" value="Genomic_DNA"/>
</dbReference>
<dbReference type="GO" id="GO:0004130">
    <property type="term" value="F:cytochrome-c peroxidase activity"/>
    <property type="evidence" value="ECO:0007669"/>
    <property type="project" value="UniProtKB-EC"/>
</dbReference>
<name>A0A1B7NTZ3_9EURO</name>
<reference evidence="16 17" key="1">
    <citation type="submission" date="2015-07" db="EMBL/GenBank/DDBJ databases">
        <title>Emmonsia species relationships and genome sequence.</title>
        <authorList>
            <person name="Cuomo C.A."/>
            <person name="Schwartz I.S."/>
            <person name="Kenyon C."/>
            <person name="de Hoog G.S."/>
            <person name="Govender N.P."/>
            <person name="Botha A."/>
            <person name="Moreno L."/>
            <person name="de Vries M."/>
            <person name="Munoz J.F."/>
            <person name="Stielow J.B."/>
        </authorList>
    </citation>
    <scope>NUCLEOTIDE SEQUENCE [LARGE SCALE GENOMIC DNA]</scope>
    <source>
        <strain evidence="16 17">CBS 136260</strain>
    </source>
</reference>
<dbReference type="GO" id="GO:0005759">
    <property type="term" value="C:mitochondrial matrix"/>
    <property type="evidence" value="ECO:0007669"/>
    <property type="project" value="UniProtKB-SubCell"/>
</dbReference>